<accession>A0A7Y0HTG4</accession>
<keyword evidence="2" id="KW-1185">Reference proteome</keyword>
<organism evidence="1 2">
    <name type="scientific">Bifidobacterium oedipodis</name>
    <dbReference type="NCBI Taxonomy" id="2675322"/>
    <lineage>
        <taxon>Bacteria</taxon>
        <taxon>Bacillati</taxon>
        <taxon>Actinomycetota</taxon>
        <taxon>Actinomycetes</taxon>
        <taxon>Bifidobacteriales</taxon>
        <taxon>Bifidobacteriaceae</taxon>
        <taxon>Bifidobacterium</taxon>
    </lineage>
</organism>
<reference evidence="1 2" key="1">
    <citation type="submission" date="2020-02" db="EMBL/GenBank/DDBJ databases">
        <title>Characterization of phylogenetic diversity of novel bifidobacterial species isolated in Czech ZOOs.</title>
        <authorList>
            <person name="Lugli G.A."/>
            <person name="Vera N.B."/>
            <person name="Ventura M."/>
        </authorList>
    </citation>
    <scope>NUCLEOTIDE SEQUENCE [LARGE SCALE GENOMIC DNA]</scope>
    <source>
        <strain evidence="1 2">DSM 109957</strain>
    </source>
</reference>
<dbReference type="AlphaFoldDB" id="A0A7Y0HTG4"/>
<proteinExistence type="predicted"/>
<dbReference type="Proteomes" id="UP000532194">
    <property type="component" value="Unassembled WGS sequence"/>
</dbReference>
<dbReference type="EMBL" id="JAAIII010000002">
    <property type="protein sequence ID" value="NMM93649.1"/>
    <property type="molecule type" value="Genomic_DNA"/>
</dbReference>
<name>A0A7Y0HTG4_9BIFI</name>
<evidence type="ECO:0000313" key="2">
    <source>
        <dbReference type="Proteomes" id="UP000532194"/>
    </source>
</evidence>
<dbReference type="RefSeq" id="WP_169171693.1">
    <property type="nucleotide sequence ID" value="NZ_JAAIII010000002.1"/>
</dbReference>
<protein>
    <submittedName>
        <fullName evidence="1">Uncharacterized protein</fullName>
    </submittedName>
</protein>
<evidence type="ECO:0000313" key="1">
    <source>
        <dbReference type="EMBL" id="NMM93649.1"/>
    </source>
</evidence>
<sequence length="104" mass="11012">MNIVHAPLIDTTGGLAGNTVTPFDYGTCPCHQATQRSRDLIRIQCASTSASTERAIAAIDRSRTIAWSGKAADLFRSRQGTSLTNASLLSDEVYATVRMVGGAP</sequence>
<gene>
    <name evidence="1" type="ORF">G1C95_0834</name>
</gene>
<comment type="caution">
    <text evidence="1">The sequence shown here is derived from an EMBL/GenBank/DDBJ whole genome shotgun (WGS) entry which is preliminary data.</text>
</comment>